<dbReference type="PROSITE" id="PS50011">
    <property type="entry name" value="PROTEIN_KINASE_DOM"/>
    <property type="match status" value="1"/>
</dbReference>
<dbReference type="SUPFAM" id="SSF56112">
    <property type="entry name" value="Protein kinase-like (PK-like)"/>
    <property type="match status" value="1"/>
</dbReference>
<dbReference type="FunFam" id="1.10.510.10:FF:000284">
    <property type="entry name" value="Putative receptor-like serine/threonine-protein kinase"/>
    <property type="match status" value="1"/>
</dbReference>
<keyword evidence="2 5" id="KW-0547">Nucleotide-binding</keyword>
<feature type="region of interest" description="Disordered" evidence="6">
    <location>
        <begin position="320"/>
        <end position="350"/>
    </location>
</feature>
<dbReference type="GO" id="GO:0004672">
    <property type="term" value="F:protein kinase activity"/>
    <property type="evidence" value="ECO:0007669"/>
    <property type="project" value="InterPro"/>
</dbReference>
<dbReference type="InterPro" id="IPR008271">
    <property type="entry name" value="Ser/Thr_kinase_AS"/>
</dbReference>
<evidence type="ECO:0000256" key="1">
    <source>
        <dbReference type="ARBA" id="ARBA00022679"/>
    </source>
</evidence>
<dbReference type="Pfam" id="PF00069">
    <property type="entry name" value="Pkinase"/>
    <property type="match status" value="1"/>
</dbReference>
<protein>
    <recommendedName>
        <fullName evidence="7">Protein kinase domain-containing protein</fullName>
    </recommendedName>
</protein>
<dbReference type="InterPro" id="IPR046958">
    <property type="entry name" value="RBK1/2/STUNTED"/>
</dbReference>
<dbReference type="InterPro" id="IPR017441">
    <property type="entry name" value="Protein_kinase_ATP_BS"/>
</dbReference>
<dbReference type="FunFam" id="3.30.200.20:FF:000268">
    <property type="entry name" value="probable receptor-like serine/threonine-protein kinase At5g57670"/>
    <property type="match status" value="1"/>
</dbReference>
<evidence type="ECO:0000256" key="5">
    <source>
        <dbReference type="PROSITE-ProRule" id="PRU10141"/>
    </source>
</evidence>
<dbReference type="PROSITE" id="PS00108">
    <property type="entry name" value="PROTEIN_KINASE_ST"/>
    <property type="match status" value="1"/>
</dbReference>
<dbReference type="SUPFAM" id="SSF52402">
    <property type="entry name" value="Adenine nucleotide alpha hydrolases-like"/>
    <property type="match status" value="1"/>
</dbReference>
<dbReference type="InterPro" id="IPR014729">
    <property type="entry name" value="Rossmann-like_a/b/a_fold"/>
</dbReference>
<gene>
    <name evidence="8" type="ORF">Taro_052457</name>
</gene>
<dbReference type="GO" id="GO:0005524">
    <property type="term" value="F:ATP binding"/>
    <property type="evidence" value="ECO:0007669"/>
    <property type="project" value="UniProtKB-UniRule"/>
</dbReference>
<dbReference type="CDD" id="cd14066">
    <property type="entry name" value="STKc_IRAK"/>
    <property type="match status" value="1"/>
</dbReference>
<keyword evidence="3" id="KW-0418">Kinase</keyword>
<feature type="compositionally biased region" description="Basic and acidic residues" evidence="6">
    <location>
        <begin position="230"/>
        <end position="249"/>
    </location>
</feature>
<dbReference type="PANTHER" id="PTHR47987">
    <property type="entry name" value="OS08G0249100 PROTEIN"/>
    <property type="match status" value="1"/>
</dbReference>
<name>A0A843XJQ8_COLES</name>
<evidence type="ECO:0000256" key="6">
    <source>
        <dbReference type="SAM" id="MobiDB-lite"/>
    </source>
</evidence>
<dbReference type="OrthoDB" id="654677at2759"/>
<evidence type="ECO:0000256" key="3">
    <source>
        <dbReference type="ARBA" id="ARBA00022777"/>
    </source>
</evidence>
<accession>A0A843XJQ8</accession>
<organism evidence="8 9">
    <name type="scientific">Colocasia esculenta</name>
    <name type="common">Wild taro</name>
    <name type="synonym">Arum esculentum</name>
    <dbReference type="NCBI Taxonomy" id="4460"/>
    <lineage>
        <taxon>Eukaryota</taxon>
        <taxon>Viridiplantae</taxon>
        <taxon>Streptophyta</taxon>
        <taxon>Embryophyta</taxon>
        <taxon>Tracheophyta</taxon>
        <taxon>Spermatophyta</taxon>
        <taxon>Magnoliopsida</taxon>
        <taxon>Liliopsida</taxon>
        <taxon>Araceae</taxon>
        <taxon>Aroideae</taxon>
        <taxon>Colocasieae</taxon>
        <taxon>Colocasia</taxon>
    </lineage>
</organism>
<evidence type="ECO:0000313" key="8">
    <source>
        <dbReference type="EMBL" id="MQM19452.1"/>
    </source>
</evidence>
<dbReference type="PANTHER" id="PTHR47987:SF11">
    <property type="entry name" value="RECEPTOR-LIKE CYTOSOLIC SERINE_THREONINE-PROTEIN KINASE RBK1 ISOFORM X1"/>
    <property type="match status" value="1"/>
</dbReference>
<keyword evidence="9" id="KW-1185">Reference proteome</keyword>
<comment type="caution">
    <text evidence="8">The sequence shown here is derived from an EMBL/GenBank/DDBJ whole genome shotgun (WGS) entry which is preliminary data.</text>
</comment>
<keyword evidence="4 5" id="KW-0067">ATP-binding</keyword>
<dbReference type="InterPro" id="IPR011009">
    <property type="entry name" value="Kinase-like_dom_sf"/>
</dbReference>
<dbReference type="Pfam" id="PF00582">
    <property type="entry name" value="Usp"/>
    <property type="match status" value="1"/>
</dbReference>
<dbReference type="Gene3D" id="3.40.50.620">
    <property type="entry name" value="HUPs"/>
    <property type="match status" value="1"/>
</dbReference>
<evidence type="ECO:0000313" key="9">
    <source>
        <dbReference type="Proteomes" id="UP000652761"/>
    </source>
</evidence>
<proteinExistence type="predicted"/>
<reference evidence="8" key="1">
    <citation type="submission" date="2017-07" db="EMBL/GenBank/DDBJ databases">
        <title>Taro Niue Genome Assembly and Annotation.</title>
        <authorList>
            <person name="Atibalentja N."/>
            <person name="Keating K."/>
            <person name="Fields C.J."/>
        </authorList>
    </citation>
    <scope>NUCLEOTIDE SEQUENCE</scope>
    <source>
        <strain evidence="8">Niue_2</strain>
        <tissue evidence="8">Leaf</tissue>
    </source>
</reference>
<dbReference type="PROSITE" id="PS00107">
    <property type="entry name" value="PROTEIN_KINASE_ATP"/>
    <property type="match status" value="1"/>
</dbReference>
<dbReference type="EMBL" id="NMUH01008925">
    <property type="protein sequence ID" value="MQM19452.1"/>
    <property type="molecule type" value="Genomic_DNA"/>
</dbReference>
<feature type="domain" description="Protein kinase" evidence="7">
    <location>
        <begin position="375"/>
        <end position="656"/>
    </location>
</feature>
<feature type="binding site" evidence="5">
    <location>
        <position position="403"/>
    </location>
    <ligand>
        <name>ATP</name>
        <dbReference type="ChEBI" id="CHEBI:30616"/>
    </ligand>
</feature>
<evidence type="ECO:0000256" key="4">
    <source>
        <dbReference type="ARBA" id="ARBA00022840"/>
    </source>
</evidence>
<feature type="compositionally biased region" description="Low complexity" evidence="6">
    <location>
        <begin position="331"/>
        <end position="344"/>
    </location>
</feature>
<dbReference type="InterPro" id="IPR006016">
    <property type="entry name" value="UspA"/>
</dbReference>
<dbReference type="InterPro" id="IPR000719">
    <property type="entry name" value="Prot_kinase_dom"/>
</dbReference>
<dbReference type="AlphaFoldDB" id="A0A843XJQ8"/>
<feature type="region of interest" description="Disordered" evidence="6">
    <location>
        <begin position="212"/>
        <end position="303"/>
    </location>
</feature>
<evidence type="ECO:0000259" key="7">
    <source>
        <dbReference type="PROSITE" id="PS50011"/>
    </source>
</evidence>
<keyword evidence="1" id="KW-0808">Transferase</keyword>
<dbReference type="Proteomes" id="UP000652761">
    <property type="component" value="Unassembled WGS sequence"/>
</dbReference>
<dbReference type="SMART" id="SM00220">
    <property type="entry name" value="S_TKc"/>
    <property type="match status" value="1"/>
</dbReference>
<sequence>MQAEQEHDKRTRFLAGDSSVRMTTEEVAAGDGTEERRTVLVGVQLDGNGRELLDWALARVAQQGDRVLAVHICRTCGFSPLSLIRALDEYLEEYEGLCNLKQRQELTVSCGLVPFQVALVGRVSRGNSIRRTLVKEAKLCSAAAVLVGVNRGSPFGGTISVARYCAKKLPPTTSLLAVHNGKVILEREASMPPAEGGPKITLASMVHPSFRMDSQAAAPPPDAEPYSEAESSRTSDAESLRQDLRRREADEADAPSPSYSKAPEAEPVSGNLLVRKQPETTPGWPLLRRTVLASPGPPRETDAARKMSVVQWVMNLPNRTLTPEVTPDGTPSPSARGSPSSPASLREELEGVLEKNNSSCRWFSHVELQNYTDQFSSENLIGKGGSSRVYRGCLRDGQRVAVKIAKLNAEASRDFLSEIDIITSLHHKNVVSLVGINVEDNDLVSVYRFFSRGSLEENLHGRRAKPPLPWDSRFKIALGVAEALNYLHLHSSCPRPIIHRDVKSSNILLSDDFDPQLSDFGLALWAPNSSYTTHSDVVGTFGYLAPEYFMYGKVSHKIDVYSFGVVLLELVAGRKPISNDLSRGKGSLVMWATQVLEQGEVTNLLDPNLDANYDKEQVQRVVFAASLCLRRSARLRPPMSEILRLLKGEEDMAAWMSSHVGKGIPENSVDQDEEVYPPSSVASHLGLALLDVDDAASVSSAEQSYQGSLEDYLKGRWSRSSSFD</sequence>
<dbReference type="Gene3D" id="3.30.200.20">
    <property type="entry name" value="Phosphorylase Kinase, domain 1"/>
    <property type="match status" value="1"/>
</dbReference>
<dbReference type="Gene3D" id="1.10.510.10">
    <property type="entry name" value="Transferase(Phosphotransferase) domain 1"/>
    <property type="match status" value="1"/>
</dbReference>
<evidence type="ECO:0000256" key="2">
    <source>
        <dbReference type="ARBA" id="ARBA00022741"/>
    </source>
</evidence>